<dbReference type="AlphaFoldDB" id="A0A0T6BQ62"/>
<proteinExistence type="predicted"/>
<accession>A0A0T6BQ62</accession>
<dbReference type="Proteomes" id="UP001341297">
    <property type="component" value="Unassembled WGS sequence"/>
</dbReference>
<comment type="caution">
    <text evidence="1">The sequence shown here is derived from an EMBL/GenBank/DDBJ whole genome shotgun (WGS) entry which is preliminary data.</text>
</comment>
<dbReference type="EMBL" id="LECW02000016">
    <property type="protein sequence ID" value="KRT93785.1"/>
    <property type="molecule type" value="Genomic_DNA"/>
</dbReference>
<organism evidence="1 3">
    <name type="scientific">Bacillus glycinifermentans</name>
    <dbReference type="NCBI Taxonomy" id="1664069"/>
    <lineage>
        <taxon>Bacteria</taxon>
        <taxon>Bacillati</taxon>
        <taxon>Bacillota</taxon>
        <taxon>Bacilli</taxon>
        <taxon>Bacillales</taxon>
        <taxon>Bacillaceae</taxon>
        <taxon>Bacillus</taxon>
    </lineage>
</organism>
<evidence type="ECO:0000313" key="2">
    <source>
        <dbReference type="EMBL" id="MEC0487354.1"/>
    </source>
</evidence>
<reference evidence="2 4" key="3">
    <citation type="submission" date="2023-03" db="EMBL/GenBank/DDBJ databases">
        <title>Agriculturally important microbes genome sequencing.</title>
        <authorList>
            <person name="Dunlap C."/>
        </authorList>
    </citation>
    <scope>NUCLEOTIDE SEQUENCE [LARGE SCALE GENOMIC DNA]</scope>
    <source>
        <strain evidence="2 4">CBP-3203</strain>
    </source>
</reference>
<evidence type="ECO:0000313" key="1">
    <source>
        <dbReference type="EMBL" id="KRT93785.1"/>
    </source>
</evidence>
<sequence>MSVCDYKKLPRKIEPLVTPFTFHDSVTEAGEGEKFIVGSHRTLTVEITGDCTSREVKFYAVTQDAKKITLEGINSSNHMFGASTLGIDEIWEFDIAGKTAVLLEVTKINGGSITIKGNAVT</sequence>
<protein>
    <submittedName>
        <fullName evidence="1">Lysozyme</fullName>
    </submittedName>
</protein>
<dbReference type="Proteomes" id="UP000036168">
    <property type="component" value="Unassembled WGS sequence"/>
</dbReference>
<dbReference type="OrthoDB" id="2908256at2"/>
<evidence type="ECO:0000313" key="4">
    <source>
        <dbReference type="Proteomes" id="UP001341297"/>
    </source>
</evidence>
<reference evidence="1 3" key="1">
    <citation type="journal article" date="2015" name="Int. J. Syst. Evol. Microbiol.">
        <title>Bacillus glycinifermentans sp. nov., isolated from fermented soybean paste.</title>
        <authorList>
            <person name="Kim S.J."/>
            <person name="Dunlap C.A."/>
            <person name="Kwon S.W."/>
            <person name="Rooney A.P."/>
        </authorList>
    </citation>
    <scope>NUCLEOTIDE SEQUENCE [LARGE SCALE GENOMIC DNA]</scope>
    <source>
        <strain evidence="1 3">GO-13</strain>
    </source>
</reference>
<dbReference type="RefSeq" id="WP_048354023.1">
    <property type="nucleotide sequence ID" value="NZ_CP023481.1"/>
</dbReference>
<reference evidence="1" key="2">
    <citation type="submission" date="2015-10" db="EMBL/GenBank/DDBJ databases">
        <authorList>
            <person name="Gilbert D.G."/>
        </authorList>
    </citation>
    <scope>NUCLEOTIDE SEQUENCE</scope>
    <source>
        <strain evidence="1">GO-13</strain>
    </source>
</reference>
<evidence type="ECO:0000313" key="3">
    <source>
        <dbReference type="Proteomes" id="UP000036168"/>
    </source>
</evidence>
<dbReference type="EMBL" id="JARRTL010000030">
    <property type="protein sequence ID" value="MEC0487354.1"/>
    <property type="molecule type" value="Genomic_DNA"/>
</dbReference>
<keyword evidence="4" id="KW-1185">Reference proteome</keyword>
<dbReference type="STRING" id="1664069.BGLY_1941"/>
<name>A0A0T6BQ62_9BACI</name>
<gene>
    <name evidence="1" type="ORF">AB447_216890</name>
    <name evidence="2" type="ORF">P8828_21610</name>
</gene>